<gene>
    <name evidence="3" type="ORF">OHC33_003043</name>
</gene>
<dbReference type="EMBL" id="JAKLMC020000006">
    <property type="protein sequence ID" value="KAK5955405.1"/>
    <property type="molecule type" value="Genomic_DNA"/>
</dbReference>
<evidence type="ECO:0000256" key="1">
    <source>
        <dbReference type="SAM" id="MobiDB-lite"/>
    </source>
</evidence>
<sequence length="79" mass="8497">MKNLLILTILAATTLAAIPAKLSERSAADIDPQDNTEHLARGAGYQKKGPGHEKENYAPIMNPYQDEIDAADVHAVLGE</sequence>
<feature type="region of interest" description="Disordered" evidence="1">
    <location>
        <begin position="28"/>
        <end position="58"/>
    </location>
</feature>
<keyword evidence="2" id="KW-0732">Signal</keyword>
<name>A0AAN8EJL1_9EURO</name>
<evidence type="ECO:0000313" key="3">
    <source>
        <dbReference type="EMBL" id="KAK5955405.1"/>
    </source>
</evidence>
<evidence type="ECO:0000313" key="4">
    <source>
        <dbReference type="Proteomes" id="UP001316803"/>
    </source>
</evidence>
<proteinExistence type="predicted"/>
<dbReference type="Proteomes" id="UP001316803">
    <property type="component" value="Unassembled WGS sequence"/>
</dbReference>
<organism evidence="3 4">
    <name type="scientific">Knufia fluminis</name>
    <dbReference type="NCBI Taxonomy" id="191047"/>
    <lineage>
        <taxon>Eukaryota</taxon>
        <taxon>Fungi</taxon>
        <taxon>Dikarya</taxon>
        <taxon>Ascomycota</taxon>
        <taxon>Pezizomycotina</taxon>
        <taxon>Eurotiomycetes</taxon>
        <taxon>Chaetothyriomycetidae</taxon>
        <taxon>Chaetothyriales</taxon>
        <taxon>Trichomeriaceae</taxon>
        <taxon>Knufia</taxon>
    </lineage>
</organism>
<reference evidence="3 4" key="1">
    <citation type="submission" date="2022-12" db="EMBL/GenBank/DDBJ databases">
        <title>Genomic features and morphological characterization of a novel Knufia sp. strain isolated from spacecraft assembly facility.</title>
        <authorList>
            <person name="Teixeira M."/>
            <person name="Chander A.M."/>
            <person name="Stajich J.E."/>
            <person name="Venkateswaran K."/>
        </authorList>
    </citation>
    <scope>NUCLEOTIDE SEQUENCE [LARGE SCALE GENOMIC DNA]</scope>
    <source>
        <strain evidence="3 4">FJI-L2-BK-P2</strain>
    </source>
</reference>
<dbReference type="AlphaFoldDB" id="A0AAN8EJL1"/>
<feature type="chain" id="PRO_5042985282" evidence="2">
    <location>
        <begin position="17"/>
        <end position="79"/>
    </location>
</feature>
<feature type="signal peptide" evidence="2">
    <location>
        <begin position="1"/>
        <end position="16"/>
    </location>
</feature>
<evidence type="ECO:0000256" key="2">
    <source>
        <dbReference type="SAM" id="SignalP"/>
    </source>
</evidence>
<protein>
    <submittedName>
        <fullName evidence="3">Uncharacterized protein</fullName>
    </submittedName>
</protein>
<comment type="caution">
    <text evidence="3">The sequence shown here is derived from an EMBL/GenBank/DDBJ whole genome shotgun (WGS) entry which is preliminary data.</text>
</comment>
<accession>A0AAN8EJL1</accession>
<keyword evidence="4" id="KW-1185">Reference proteome</keyword>